<evidence type="ECO:0000313" key="3">
    <source>
        <dbReference type="Proteomes" id="UP000235392"/>
    </source>
</evidence>
<dbReference type="Proteomes" id="UP000235392">
    <property type="component" value="Unassembled WGS sequence"/>
</dbReference>
<comment type="caution">
    <text evidence="2">The sequence shown here is derived from an EMBL/GenBank/DDBJ whole genome shotgun (WGS) entry which is preliminary data.</text>
</comment>
<dbReference type="EMBL" id="PGCI01000114">
    <property type="protein sequence ID" value="PLW39537.1"/>
    <property type="molecule type" value="Genomic_DNA"/>
</dbReference>
<protein>
    <recommendedName>
        <fullName evidence="4">DDE Tnp4 domain-containing protein</fullName>
    </recommendedName>
</protein>
<dbReference type="InterPro" id="IPR006912">
    <property type="entry name" value="Harbinger_derived_prot"/>
</dbReference>
<reference evidence="2 3" key="1">
    <citation type="submission" date="2017-11" db="EMBL/GenBank/DDBJ databases">
        <title>De novo assembly and phasing of dikaryotic genomes from two isolates of Puccinia coronata f. sp. avenae, the causal agent of oat crown rust.</title>
        <authorList>
            <person name="Miller M.E."/>
            <person name="Zhang Y."/>
            <person name="Omidvar V."/>
            <person name="Sperschneider J."/>
            <person name="Schwessinger B."/>
            <person name="Raley C."/>
            <person name="Palmer J.M."/>
            <person name="Garnica D."/>
            <person name="Upadhyaya N."/>
            <person name="Rathjen J."/>
            <person name="Taylor J.M."/>
            <person name="Park R.F."/>
            <person name="Dodds P.N."/>
            <person name="Hirsch C.D."/>
            <person name="Kianian S.F."/>
            <person name="Figueroa M."/>
        </authorList>
    </citation>
    <scope>NUCLEOTIDE SEQUENCE [LARGE SCALE GENOMIC DNA]</scope>
    <source>
        <strain evidence="2">12SD80</strain>
    </source>
</reference>
<organism evidence="2 3">
    <name type="scientific">Puccinia coronata f. sp. avenae</name>
    <dbReference type="NCBI Taxonomy" id="200324"/>
    <lineage>
        <taxon>Eukaryota</taxon>
        <taxon>Fungi</taxon>
        <taxon>Dikarya</taxon>
        <taxon>Basidiomycota</taxon>
        <taxon>Pucciniomycotina</taxon>
        <taxon>Pucciniomycetes</taxon>
        <taxon>Pucciniales</taxon>
        <taxon>Pucciniaceae</taxon>
        <taxon>Puccinia</taxon>
    </lineage>
</organism>
<evidence type="ECO:0008006" key="4">
    <source>
        <dbReference type="Google" id="ProtNLM"/>
    </source>
</evidence>
<accession>A0A2N5UPH1</accession>
<name>A0A2N5UPH1_9BASI</name>
<proteinExistence type="predicted"/>
<evidence type="ECO:0000256" key="1">
    <source>
        <dbReference type="SAM" id="MobiDB-lite"/>
    </source>
</evidence>
<dbReference type="AlphaFoldDB" id="A0A2N5UPH1"/>
<feature type="region of interest" description="Disordered" evidence="1">
    <location>
        <begin position="35"/>
        <end position="54"/>
    </location>
</feature>
<dbReference type="PANTHER" id="PTHR47150:SF5">
    <property type="entry name" value="OS07G0546750 PROTEIN"/>
    <property type="match status" value="1"/>
</dbReference>
<evidence type="ECO:0000313" key="2">
    <source>
        <dbReference type="EMBL" id="PLW39537.1"/>
    </source>
</evidence>
<dbReference type="Pfam" id="PF04827">
    <property type="entry name" value="Plant_tran"/>
    <property type="match status" value="1"/>
</dbReference>
<gene>
    <name evidence="2" type="ORF">PCASD_07678</name>
</gene>
<sequence>MSSPPSSPPPTNRCLQWILDEPNPLEEMLQHLDSKDEGVRSYHRGPAKDRQRLEGKKKLHADYFAENPVYSAKDFQRRFRITRTLFDRILSDIVDQNPYFQQKKYGTENYVFVEAVGIRNRIWRNGQYTRLAETTSQKTFYCFVEAINEMYGYEYLRQPNANELKQILLDNANRRFPGCISSLDFTHWAWKNCLVSHAGTYKGKEKYPTIVLEAVVTQDWRFWHVFFGTPGSLNELNVLDKLDLLEDTLHKKSPQISFKINGNHYNYGYYLVDSIYNNYAAMIKGNLTSTDKALRNFTKAQEGARKDIECAFGHLKGQFQIIERPGCSWIVTPPNTNQPRLSQTEIQFWKMDMNSELQHAYLTEDLIKLHWQLRGRDPGNKDGDTSNSDTQIS</sequence>
<dbReference type="PANTHER" id="PTHR47150">
    <property type="entry name" value="OS12G0169200 PROTEIN"/>
    <property type="match status" value="1"/>
</dbReference>